<dbReference type="PANTHER" id="PTHR31637">
    <property type="entry name" value="2,3-BISPHOSPHOGLYCERATE-INDEPENDENT PHOSPHOGLYCERATE MUTASE"/>
    <property type="match status" value="1"/>
</dbReference>
<evidence type="ECO:0000256" key="3">
    <source>
        <dbReference type="ARBA" id="ARBA00004496"/>
    </source>
</evidence>
<dbReference type="CDD" id="cd16010">
    <property type="entry name" value="iPGM"/>
    <property type="match status" value="1"/>
</dbReference>
<evidence type="ECO:0000256" key="10">
    <source>
        <dbReference type="ARBA" id="ARBA00023152"/>
    </source>
</evidence>
<evidence type="ECO:0000256" key="6">
    <source>
        <dbReference type="ARBA" id="ARBA00011245"/>
    </source>
</evidence>
<feature type="binding site" evidence="14">
    <location>
        <position position="140"/>
    </location>
    <ligand>
        <name>substrate</name>
    </ligand>
</feature>
<feature type="binding site" evidence="15">
    <location>
        <position position="434"/>
    </location>
    <ligand>
        <name>Mn(2+)</name>
        <dbReference type="ChEBI" id="CHEBI:29035"/>
        <label>1</label>
    </ligand>
</feature>
<dbReference type="GO" id="GO:0005737">
    <property type="term" value="C:cytoplasm"/>
    <property type="evidence" value="ECO:0007669"/>
    <property type="project" value="UniProtKB-SubCell"/>
</dbReference>
<dbReference type="GO" id="GO:0006007">
    <property type="term" value="P:glucose catabolic process"/>
    <property type="evidence" value="ECO:0007669"/>
    <property type="project" value="InterPro"/>
</dbReference>
<evidence type="ECO:0000256" key="12">
    <source>
        <dbReference type="ARBA" id="ARBA00023235"/>
    </source>
</evidence>
<evidence type="ECO:0000256" key="2">
    <source>
        <dbReference type="ARBA" id="ARBA00001936"/>
    </source>
</evidence>
<comment type="subcellular location">
    <subcellularLocation>
        <location evidence="3">Cytoplasm</location>
    </subcellularLocation>
</comment>
<dbReference type="UniPathway" id="UPA00109">
    <property type="reaction ID" value="UER00186"/>
</dbReference>
<dbReference type="PIRSF" id="PIRSF001492">
    <property type="entry name" value="IPGAM"/>
    <property type="match status" value="1"/>
</dbReference>
<keyword evidence="19" id="KW-1185">Reference proteome</keyword>
<feature type="domain" description="Metalloenzyme" evidence="16">
    <location>
        <begin position="21"/>
        <end position="542"/>
    </location>
</feature>
<feature type="binding site" evidence="14">
    <location>
        <begin position="170"/>
        <end position="171"/>
    </location>
    <ligand>
        <name>substrate</name>
    </ligand>
</feature>
<dbReference type="EC" id="5.4.2.12" evidence="7"/>
<feature type="binding site" evidence="15">
    <location>
        <position position="500"/>
    </location>
    <ligand>
        <name>Mn(2+)</name>
        <dbReference type="ChEBI" id="CHEBI:29035"/>
        <label>1</label>
    </ligand>
</feature>
<feature type="binding site" evidence="14">
    <location>
        <position position="213"/>
    </location>
    <ligand>
        <name>substrate</name>
    </ligand>
</feature>
<feature type="binding site" evidence="15">
    <location>
        <position position="81"/>
    </location>
    <ligand>
        <name>Mn(2+)</name>
        <dbReference type="ChEBI" id="CHEBI:29035"/>
        <label>2</label>
    </ligand>
</feature>
<dbReference type="AlphaFoldDB" id="A0A5N6NB81"/>
<dbReference type="InterPro" id="IPR011258">
    <property type="entry name" value="BPG-indep_PGM_N"/>
</dbReference>
<dbReference type="GO" id="GO:0010118">
    <property type="term" value="P:stomatal movement"/>
    <property type="evidence" value="ECO:0007669"/>
    <property type="project" value="UniProtKB-ARBA"/>
</dbReference>
<name>A0A5N6NB81_9ASTR</name>
<dbReference type="NCBIfam" id="TIGR01307">
    <property type="entry name" value="pgm_bpd_ind"/>
    <property type="match status" value="1"/>
</dbReference>
<dbReference type="PANTHER" id="PTHR31637:SF7">
    <property type="entry name" value="2,3-BISPHOSPHOGLYCERATE-INDEPENDENT PHOSPHOGLYCERATE MUTASE 1"/>
    <property type="match status" value="1"/>
</dbReference>
<sequence>MGSTGVSWKLADHPKLPKGKVIAMIVLDGWGEASPDKYNCIHVAETPTMDSLKNGAPDKWRLVRAHGTAVGLPTEDDMGNSEVGHNALGAGRIYAQGAKLVDLALESGKIYEDEGFNYIKESFASNTLHLIGLMSDGGVHSRLDQLQLLLKGASQHGAKRIRVHVLTDGRDVLDGSSVGFAETLEADLSDLRSKGIDAQVASGGGRMYVTMDRYENDWEVVKRGWDAQVLGEAPHKFKNVVEAIKTLREVPGANDQYLPPFIIVDDSGKPVGPIVDGDAVVTFNFRADRMTMLAQALEYEKFDKFDRVRVPKIRYAGMLQYDGELKLPSHYLVSPPLIERTSGEYLVHNGVRTFACSETVKFGHVTFFWNGNRSGYFNSELEEYVEIPSDSGITFNVQPKMKALEIGEKARDAILSGKFDQVRVNIPNGDMVGHTGDVEATVVACKAADEAVKMIIDAVEQVGGIYVVTADHGNAEDMVKRNKKGEPLLKDGEVQILTSHTLQPVPIAIGGPGLAAGVKFRKDVPSGGLANVAATVMNLHGFVAPDDYETTLIEVVD</sequence>
<feature type="binding site" evidence="14">
    <location>
        <begin position="286"/>
        <end position="289"/>
    </location>
    <ligand>
        <name>substrate</name>
    </ligand>
</feature>
<dbReference type="InterPro" id="IPR005995">
    <property type="entry name" value="Pgm_bpd_ind"/>
</dbReference>
<dbReference type="Proteomes" id="UP000326396">
    <property type="component" value="Linkage Group LG2"/>
</dbReference>
<dbReference type="InterPro" id="IPR017850">
    <property type="entry name" value="Alkaline_phosphatase_core_sf"/>
</dbReference>
<evidence type="ECO:0000256" key="13">
    <source>
        <dbReference type="PIRSR" id="PIRSR001492-1"/>
    </source>
</evidence>
<comment type="subunit">
    <text evidence="6">Monomer.</text>
</comment>
<feature type="binding site" evidence="14">
    <location>
        <position position="206"/>
    </location>
    <ligand>
        <name>substrate</name>
    </ligand>
</feature>
<evidence type="ECO:0000313" key="19">
    <source>
        <dbReference type="Proteomes" id="UP000326396"/>
    </source>
</evidence>
<dbReference type="GO" id="GO:0010037">
    <property type="term" value="P:response to carbon dioxide"/>
    <property type="evidence" value="ECO:0007669"/>
    <property type="project" value="UniProtKB-ARBA"/>
</dbReference>
<comment type="similarity">
    <text evidence="5">Belongs to the BPG-independent phosphoglycerate mutase family.</text>
</comment>
<dbReference type="Pfam" id="PF06415">
    <property type="entry name" value="iPGM_N"/>
    <property type="match status" value="1"/>
</dbReference>
<feature type="binding site" evidence="15">
    <location>
        <position position="471"/>
    </location>
    <ligand>
        <name>Mn(2+)</name>
        <dbReference type="ChEBI" id="CHEBI:29035"/>
        <label>2</label>
    </ligand>
</feature>
<dbReference type="SUPFAM" id="SSF64158">
    <property type="entry name" value="2,3-Bisphosphoglycerate-independent phosphoglycerate mutase, substrate-binding domain"/>
    <property type="match status" value="1"/>
</dbReference>
<keyword evidence="12" id="KW-0413">Isomerase</keyword>
<dbReference type="GO" id="GO:0009637">
    <property type="term" value="P:response to blue light"/>
    <property type="evidence" value="ECO:0007669"/>
    <property type="project" value="UniProtKB-ARBA"/>
</dbReference>
<comment type="pathway">
    <text evidence="4">Carbohydrate degradation; glycolysis; pyruvate from D-glyceraldehyde 3-phosphate: step 3/5.</text>
</comment>
<dbReference type="Gene3D" id="3.40.1450.10">
    <property type="entry name" value="BPG-independent phosphoglycerate mutase, domain B"/>
    <property type="match status" value="1"/>
</dbReference>
<comment type="catalytic activity">
    <reaction evidence="1">
        <text>(2R)-2-phosphoglycerate = (2R)-3-phosphoglycerate</text>
        <dbReference type="Rhea" id="RHEA:15901"/>
        <dbReference type="ChEBI" id="CHEBI:58272"/>
        <dbReference type="ChEBI" id="CHEBI:58289"/>
        <dbReference type="EC" id="5.4.2.12"/>
    </reaction>
</comment>
<feature type="binding site" evidence="14">
    <location>
        <position position="361"/>
    </location>
    <ligand>
        <name>substrate</name>
    </ligand>
</feature>
<accession>A0A5N6NB81</accession>
<evidence type="ECO:0000256" key="8">
    <source>
        <dbReference type="ARBA" id="ARBA00022490"/>
    </source>
</evidence>
<comment type="cofactor">
    <cofactor evidence="2">
        <name>Mn(2+)</name>
        <dbReference type="ChEBI" id="CHEBI:29035"/>
    </cofactor>
</comment>
<evidence type="ECO:0000259" key="16">
    <source>
        <dbReference type="Pfam" id="PF01676"/>
    </source>
</evidence>
<dbReference type="GO" id="GO:0030145">
    <property type="term" value="F:manganese ion binding"/>
    <property type="evidence" value="ECO:0007669"/>
    <property type="project" value="InterPro"/>
</dbReference>
<feature type="domain" description="BPG-independent PGAM N-terminal" evidence="17">
    <location>
        <begin position="101"/>
        <end position="322"/>
    </location>
</feature>
<feature type="binding site" evidence="15">
    <location>
        <position position="430"/>
    </location>
    <ligand>
        <name>Mn(2+)</name>
        <dbReference type="ChEBI" id="CHEBI:29035"/>
        <label>1</label>
    </ligand>
</feature>
<keyword evidence="10" id="KW-0324">Glycolysis</keyword>
<dbReference type="Pfam" id="PF01676">
    <property type="entry name" value="Metalloenzyme"/>
    <property type="match status" value="1"/>
</dbReference>
<feature type="binding site" evidence="15">
    <location>
        <position position="28"/>
    </location>
    <ligand>
        <name>Mn(2+)</name>
        <dbReference type="ChEBI" id="CHEBI:29035"/>
        <label>2</label>
    </ligand>
</feature>
<organism evidence="18 19">
    <name type="scientific">Mikania micrantha</name>
    <name type="common">bitter vine</name>
    <dbReference type="NCBI Taxonomy" id="192012"/>
    <lineage>
        <taxon>Eukaryota</taxon>
        <taxon>Viridiplantae</taxon>
        <taxon>Streptophyta</taxon>
        <taxon>Embryophyta</taxon>
        <taxon>Tracheophyta</taxon>
        <taxon>Spermatophyta</taxon>
        <taxon>Magnoliopsida</taxon>
        <taxon>eudicotyledons</taxon>
        <taxon>Gunneridae</taxon>
        <taxon>Pentapetalae</taxon>
        <taxon>asterids</taxon>
        <taxon>campanulids</taxon>
        <taxon>Asterales</taxon>
        <taxon>Asteraceae</taxon>
        <taxon>Asteroideae</taxon>
        <taxon>Heliantheae alliance</taxon>
        <taxon>Eupatorieae</taxon>
        <taxon>Mikania</taxon>
    </lineage>
</organism>
<dbReference type="FunFam" id="3.40.1450.10:FF:000002">
    <property type="entry name" value="2,3-bisphosphoglycerate-independent phosphoglycerate mutase"/>
    <property type="match status" value="1"/>
</dbReference>
<evidence type="ECO:0000259" key="17">
    <source>
        <dbReference type="Pfam" id="PF06415"/>
    </source>
</evidence>
<evidence type="ECO:0000256" key="7">
    <source>
        <dbReference type="ARBA" id="ARBA00012026"/>
    </source>
</evidence>
<feature type="binding site" evidence="15">
    <location>
        <position position="472"/>
    </location>
    <ligand>
        <name>Mn(2+)</name>
        <dbReference type="ChEBI" id="CHEBI:29035"/>
        <label>2</label>
    </ligand>
</feature>
<evidence type="ECO:0000256" key="11">
    <source>
        <dbReference type="ARBA" id="ARBA00023211"/>
    </source>
</evidence>
<dbReference type="GO" id="GO:0006096">
    <property type="term" value="P:glycolytic process"/>
    <property type="evidence" value="ECO:0007669"/>
    <property type="project" value="UniProtKB-UniPathway"/>
</dbReference>
<evidence type="ECO:0000256" key="9">
    <source>
        <dbReference type="ARBA" id="ARBA00022723"/>
    </source>
</evidence>
<reference evidence="18 19" key="1">
    <citation type="submission" date="2019-05" db="EMBL/GenBank/DDBJ databases">
        <title>Mikania micrantha, genome provides insights into the molecular mechanism of rapid growth.</title>
        <authorList>
            <person name="Liu B."/>
        </authorList>
    </citation>
    <scope>NUCLEOTIDE SEQUENCE [LARGE SCALE GENOMIC DNA]</scope>
    <source>
        <strain evidence="18">NLD-2019</strain>
        <tissue evidence="18">Leaf</tissue>
    </source>
</reference>
<keyword evidence="11 15" id="KW-0464">Manganese</keyword>
<dbReference type="InterPro" id="IPR006124">
    <property type="entry name" value="Metalloenzyme"/>
</dbReference>
<dbReference type="EMBL" id="SZYD01000012">
    <property type="protein sequence ID" value="KAD4584547.1"/>
    <property type="molecule type" value="Genomic_DNA"/>
</dbReference>
<dbReference type="OrthoDB" id="952271at2759"/>
<dbReference type="Gene3D" id="3.40.720.10">
    <property type="entry name" value="Alkaline Phosphatase, subunit A"/>
    <property type="match status" value="1"/>
</dbReference>
<evidence type="ECO:0000256" key="1">
    <source>
        <dbReference type="ARBA" id="ARBA00000370"/>
    </source>
</evidence>
<dbReference type="SUPFAM" id="SSF53649">
    <property type="entry name" value="Alkaline phosphatase-like"/>
    <property type="match status" value="1"/>
</dbReference>
<dbReference type="GO" id="GO:0004619">
    <property type="term" value="F:phosphoglycerate mutase activity"/>
    <property type="evidence" value="ECO:0007669"/>
    <property type="project" value="UniProtKB-EC"/>
</dbReference>
<dbReference type="InterPro" id="IPR036646">
    <property type="entry name" value="PGAM_B_sf"/>
</dbReference>
<feature type="active site" description="Phosphoserine intermediate" evidence="13">
    <location>
        <position position="81"/>
    </location>
</feature>
<evidence type="ECO:0000313" key="18">
    <source>
        <dbReference type="EMBL" id="KAD4584547.1"/>
    </source>
</evidence>
<evidence type="ECO:0000256" key="5">
    <source>
        <dbReference type="ARBA" id="ARBA00008819"/>
    </source>
</evidence>
<keyword evidence="8" id="KW-0963">Cytoplasm</keyword>
<evidence type="ECO:0000256" key="14">
    <source>
        <dbReference type="PIRSR" id="PIRSR001492-2"/>
    </source>
</evidence>
<protein>
    <recommendedName>
        <fullName evidence="7">phosphoglycerate mutase (2,3-diphosphoglycerate-independent)</fullName>
        <ecNumber evidence="7">5.4.2.12</ecNumber>
    </recommendedName>
</protein>
<keyword evidence="9 15" id="KW-0479">Metal-binding</keyword>
<evidence type="ECO:0000256" key="4">
    <source>
        <dbReference type="ARBA" id="ARBA00004798"/>
    </source>
</evidence>
<proteinExistence type="inferred from homology"/>
<evidence type="ECO:0000256" key="15">
    <source>
        <dbReference type="PIRSR" id="PIRSR001492-3"/>
    </source>
</evidence>
<gene>
    <name evidence="18" type="ORF">E3N88_22148</name>
</gene>
<comment type="caution">
    <text evidence="18">The sequence shown here is derived from an EMBL/GenBank/DDBJ whole genome shotgun (WGS) entry which is preliminary data.</text>
</comment>